<gene>
    <name evidence="2" type="ORF">ACFPZ3_68745</name>
</gene>
<comment type="caution">
    <text evidence="2">The sequence shown here is derived from an EMBL/GenBank/DDBJ whole genome shotgun (WGS) entry which is preliminary data.</text>
</comment>
<accession>A0ABW1DCL2</accession>
<protein>
    <submittedName>
        <fullName evidence="2">Uncharacterized protein</fullName>
    </submittedName>
</protein>
<dbReference type="EMBL" id="JBHSPA010000135">
    <property type="protein sequence ID" value="MFC5835693.1"/>
    <property type="molecule type" value="Genomic_DNA"/>
</dbReference>
<evidence type="ECO:0000313" key="3">
    <source>
        <dbReference type="Proteomes" id="UP001596058"/>
    </source>
</evidence>
<evidence type="ECO:0000313" key="2">
    <source>
        <dbReference type="EMBL" id="MFC5835693.1"/>
    </source>
</evidence>
<reference evidence="3" key="1">
    <citation type="journal article" date="2019" name="Int. J. Syst. Evol. Microbiol.">
        <title>The Global Catalogue of Microorganisms (GCM) 10K type strain sequencing project: providing services to taxonomists for standard genome sequencing and annotation.</title>
        <authorList>
            <consortium name="The Broad Institute Genomics Platform"/>
            <consortium name="The Broad Institute Genome Sequencing Center for Infectious Disease"/>
            <person name="Wu L."/>
            <person name="Ma J."/>
        </authorList>
    </citation>
    <scope>NUCLEOTIDE SEQUENCE [LARGE SCALE GENOMIC DNA]</scope>
    <source>
        <strain evidence="3">CCUG 53903</strain>
    </source>
</reference>
<organism evidence="2 3">
    <name type="scientific">Nonomuraea insulae</name>
    <dbReference type="NCBI Taxonomy" id="1616787"/>
    <lineage>
        <taxon>Bacteria</taxon>
        <taxon>Bacillati</taxon>
        <taxon>Actinomycetota</taxon>
        <taxon>Actinomycetes</taxon>
        <taxon>Streptosporangiales</taxon>
        <taxon>Streptosporangiaceae</taxon>
        <taxon>Nonomuraea</taxon>
    </lineage>
</organism>
<sequence>MGARVELFAAIRRDERVSIRQLAERHKVHRRTVRQELGSAIPPERKTPVRVSRRLEDFTQVIDATLREDLDAPRKQKHTARRGPGPAGR</sequence>
<keyword evidence="3" id="KW-1185">Reference proteome</keyword>
<feature type="region of interest" description="Disordered" evidence="1">
    <location>
        <begin position="67"/>
        <end position="89"/>
    </location>
</feature>
<name>A0ABW1DCL2_9ACTN</name>
<dbReference type="Proteomes" id="UP001596058">
    <property type="component" value="Unassembled WGS sequence"/>
</dbReference>
<evidence type="ECO:0000256" key="1">
    <source>
        <dbReference type="SAM" id="MobiDB-lite"/>
    </source>
</evidence>
<dbReference type="RefSeq" id="WP_379525107.1">
    <property type="nucleotide sequence ID" value="NZ_JBHSPA010000135.1"/>
</dbReference>
<proteinExistence type="predicted"/>